<dbReference type="OrthoDB" id="5728374at2"/>
<keyword evidence="4" id="KW-1185">Reference proteome</keyword>
<dbReference type="KEGG" id="gba:J421_1450"/>
<keyword evidence="2" id="KW-0732">Signal</keyword>
<dbReference type="STRING" id="861299.J421_1450"/>
<sequence>MTRPRPHPLAHAVAAALLLSCGGAAPSTAPSTPTAPAAPTTPTPPAPTRIDTSWDVSMLGVPPVIQAHYIDLARIAAISRFRSGIGHDYSDDVERCRSMKHYFRPAGTDWASVRIVSPVTGRVTRIIEEWAGTQIQIRPSAWPAFGVVLFHVATARPIAVGDSLTAGEPIGTHVGTQTTSDVAVWVTLPGQKRALVSYVDALPDSLRAPLVARGAPRDSLVLTRAQRDAAPLACDGETFVGQDPLPGWVALR</sequence>
<dbReference type="AlphaFoldDB" id="W0REW6"/>
<gene>
    <name evidence="3" type="ORF">J421_1450</name>
</gene>
<evidence type="ECO:0008006" key="5">
    <source>
        <dbReference type="Google" id="ProtNLM"/>
    </source>
</evidence>
<reference evidence="3 4" key="1">
    <citation type="journal article" date="2014" name="Genome Announc.">
        <title>Genome Sequence and Methylome of Soil Bacterium Gemmatirosa kalamazoonensis KBS708T, a Member of the Rarely Cultivated Gemmatimonadetes Phylum.</title>
        <authorList>
            <person name="Debruyn J.M."/>
            <person name="Radosevich M."/>
            <person name="Wommack K.E."/>
            <person name="Polson S.W."/>
            <person name="Hauser L.J."/>
            <person name="Fawaz M.N."/>
            <person name="Korlach J."/>
            <person name="Tsai Y.C."/>
        </authorList>
    </citation>
    <scope>NUCLEOTIDE SEQUENCE [LARGE SCALE GENOMIC DNA]</scope>
    <source>
        <strain evidence="3 4">KBS708</strain>
    </source>
</reference>
<protein>
    <recommendedName>
        <fullName evidence="5">Peptidase M23</fullName>
    </recommendedName>
</protein>
<dbReference type="InParanoid" id="W0REW6"/>
<dbReference type="HOGENOM" id="CLU_1101633_0_0_0"/>
<evidence type="ECO:0000256" key="1">
    <source>
        <dbReference type="SAM" id="MobiDB-lite"/>
    </source>
</evidence>
<name>W0REW6_9BACT</name>
<feature type="signal peptide" evidence="2">
    <location>
        <begin position="1"/>
        <end position="29"/>
    </location>
</feature>
<evidence type="ECO:0000256" key="2">
    <source>
        <dbReference type="SAM" id="SignalP"/>
    </source>
</evidence>
<feature type="chain" id="PRO_5004794243" description="Peptidase M23" evidence="2">
    <location>
        <begin position="30"/>
        <end position="252"/>
    </location>
</feature>
<evidence type="ECO:0000313" key="3">
    <source>
        <dbReference type="EMBL" id="AHG88987.1"/>
    </source>
</evidence>
<dbReference type="EMBL" id="CP007128">
    <property type="protein sequence ID" value="AHG88987.1"/>
    <property type="molecule type" value="Genomic_DNA"/>
</dbReference>
<dbReference type="PROSITE" id="PS51257">
    <property type="entry name" value="PROKAR_LIPOPROTEIN"/>
    <property type="match status" value="1"/>
</dbReference>
<feature type="compositionally biased region" description="Low complexity" evidence="1">
    <location>
        <begin position="27"/>
        <end position="38"/>
    </location>
</feature>
<organism evidence="3 4">
    <name type="scientific">Gemmatirosa kalamazoonensis</name>
    <dbReference type="NCBI Taxonomy" id="861299"/>
    <lineage>
        <taxon>Bacteria</taxon>
        <taxon>Pseudomonadati</taxon>
        <taxon>Gemmatimonadota</taxon>
        <taxon>Gemmatimonadia</taxon>
        <taxon>Gemmatimonadales</taxon>
        <taxon>Gemmatimonadaceae</taxon>
        <taxon>Gemmatirosa</taxon>
    </lineage>
</organism>
<proteinExistence type="predicted"/>
<feature type="region of interest" description="Disordered" evidence="1">
    <location>
        <begin position="27"/>
        <end position="50"/>
    </location>
</feature>
<accession>W0REW6</accession>
<dbReference type="RefSeq" id="WP_025410505.1">
    <property type="nucleotide sequence ID" value="NZ_CP007128.1"/>
</dbReference>
<evidence type="ECO:0000313" key="4">
    <source>
        <dbReference type="Proteomes" id="UP000019151"/>
    </source>
</evidence>
<dbReference type="Proteomes" id="UP000019151">
    <property type="component" value="Chromosome"/>
</dbReference>